<organism evidence="3 4">
    <name type="scientific">Nocardia lasii</name>
    <dbReference type="NCBI Taxonomy" id="1616107"/>
    <lineage>
        <taxon>Bacteria</taxon>
        <taxon>Bacillati</taxon>
        <taxon>Actinomycetota</taxon>
        <taxon>Actinomycetes</taxon>
        <taxon>Mycobacteriales</taxon>
        <taxon>Nocardiaceae</taxon>
        <taxon>Nocardia</taxon>
    </lineage>
</organism>
<comment type="similarity">
    <text evidence="1">Belongs to the MoeA family.</text>
</comment>
<protein>
    <recommendedName>
        <fullName evidence="1">Molybdopterin molybdenumtransferase</fullName>
        <ecNumber evidence="1">2.10.1.1</ecNumber>
    </recommendedName>
</protein>
<name>A0ABW1JP43_9NOCA</name>
<comment type="function">
    <text evidence="1">Catalyzes the insertion of molybdate into adenylated molybdopterin with the concomitant release of AMP.</text>
</comment>
<keyword evidence="1" id="KW-0460">Magnesium</keyword>
<comment type="caution">
    <text evidence="3">The sequence shown here is derived from an EMBL/GenBank/DDBJ whole genome shotgun (WGS) entry which is preliminary data.</text>
</comment>
<evidence type="ECO:0000256" key="1">
    <source>
        <dbReference type="RuleBase" id="RU365090"/>
    </source>
</evidence>
<comment type="cofactor">
    <cofactor evidence="1">
        <name>Mg(2+)</name>
        <dbReference type="ChEBI" id="CHEBI:18420"/>
    </cofactor>
</comment>
<comment type="pathway">
    <text evidence="1">Cofactor biosynthesis; molybdopterin biosynthesis.</text>
</comment>
<keyword evidence="1" id="KW-0500">Molybdenum</keyword>
<comment type="catalytic activity">
    <reaction evidence="1">
        <text>adenylyl-molybdopterin + molybdate = Mo-molybdopterin + AMP + H(+)</text>
        <dbReference type="Rhea" id="RHEA:35047"/>
        <dbReference type="ChEBI" id="CHEBI:15378"/>
        <dbReference type="ChEBI" id="CHEBI:36264"/>
        <dbReference type="ChEBI" id="CHEBI:62727"/>
        <dbReference type="ChEBI" id="CHEBI:71302"/>
        <dbReference type="ChEBI" id="CHEBI:456215"/>
    </reaction>
</comment>
<feature type="domain" description="MoeA N-terminal and linker" evidence="2">
    <location>
        <begin position="47"/>
        <end position="183"/>
    </location>
</feature>
<evidence type="ECO:0000313" key="4">
    <source>
        <dbReference type="Proteomes" id="UP001596223"/>
    </source>
</evidence>
<dbReference type="PANTHER" id="PTHR10192">
    <property type="entry name" value="MOLYBDOPTERIN BIOSYNTHESIS PROTEIN"/>
    <property type="match status" value="1"/>
</dbReference>
<keyword evidence="1" id="KW-0501">Molybdenum cofactor biosynthesis</keyword>
<dbReference type="Proteomes" id="UP001596223">
    <property type="component" value="Unassembled WGS sequence"/>
</dbReference>
<dbReference type="InterPro" id="IPR036135">
    <property type="entry name" value="MoeA_linker/N_sf"/>
</dbReference>
<dbReference type="Gene3D" id="2.170.190.11">
    <property type="entry name" value="Molybdopterin biosynthesis moea protein, domain 3"/>
    <property type="match status" value="1"/>
</dbReference>
<evidence type="ECO:0000259" key="2">
    <source>
        <dbReference type="Pfam" id="PF03453"/>
    </source>
</evidence>
<dbReference type="Pfam" id="PF03453">
    <property type="entry name" value="MoeA_N"/>
    <property type="match status" value="1"/>
</dbReference>
<accession>A0ABW1JP43</accession>
<dbReference type="InterPro" id="IPR005110">
    <property type="entry name" value="MoeA_linker/N"/>
</dbReference>
<dbReference type="Gene3D" id="3.40.980.10">
    <property type="entry name" value="MoaB/Mog-like domain"/>
    <property type="match status" value="1"/>
</dbReference>
<dbReference type="InterPro" id="IPR036425">
    <property type="entry name" value="MoaB/Mog-like_dom_sf"/>
</dbReference>
<reference evidence="4" key="1">
    <citation type="journal article" date="2019" name="Int. J. Syst. Evol. Microbiol.">
        <title>The Global Catalogue of Microorganisms (GCM) 10K type strain sequencing project: providing services to taxonomists for standard genome sequencing and annotation.</title>
        <authorList>
            <consortium name="The Broad Institute Genomics Platform"/>
            <consortium name="The Broad Institute Genome Sequencing Center for Infectious Disease"/>
            <person name="Wu L."/>
            <person name="Ma J."/>
        </authorList>
    </citation>
    <scope>NUCLEOTIDE SEQUENCE [LARGE SCALE GENOMIC DNA]</scope>
    <source>
        <strain evidence="4">CCUG 36956</strain>
    </source>
</reference>
<proteinExistence type="inferred from homology"/>
<dbReference type="PANTHER" id="PTHR10192:SF5">
    <property type="entry name" value="GEPHYRIN"/>
    <property type="match status" value="1"/>
</dbReference>
<keyword evidence="4" id="KW-1185">Reference proteome</keyword>
<sequence length="410" mass="42170">MVGVDGLEQVAAGPVGETIAVEPAPECVLGVAVADLATVVRRGLRPVAPTVRPLCEAVGATLARPIQAHTAEPAVDVAGRDGYVVSGPGPYWVVRAGRVGAKTAALAVGEAARITAGTPTPLCTSAVIRDAHVEFARVLGQAVLMRASAAPKTDDTRVRGAQWHAGMVLAPAGVRVGPAVVSVGSSARVGQASVRGPLAADVLVTDGRLGRGVRRGASWEPDVVAPVVSDFLRACDFRSGKVWQMNDGELLRSWFTLAPQAQVVVVIGALEEVRFLLAELGATLVVDGVRMRPGGEQLLARLPDGRTMLAVSADPFEAIAALMVTGRCVLEALTARDPAAPILGRLVDRASATEDLTEVVPVGQVGGGVWRATGPVGVPHLAHLVEAQALALLEPGGTRGALAELIPLPR</sequence>
<dbReference type="InterPro" id="IPR038987">
    <property type="entry name" value="MoeA-like"/>
</dbReference>
<dbReference type="Gene3D" id="3.90.105.10">
    <property type="entry name" value="Molybdopterin biosynthesis moea protein, domain 2"/>
    <property type="match status" value="1"/>
</dbReference>
<dbReference type="RefSeq" id="WP_378600383.1">
    <property type="nucleotide sequence ID" value="NZ_JBHSQN010000002.1"/>
</dbReference>
<evidence type="ECO:0000313" key="3">
    <source>
        <dbReference type="EMBL" id="MFC6010449.1"/>
    </source>
</evidence>
<gene>
    <name evidence="3" type="ORF">ACFP3H_05250</name>
</gene>
<dbReference type="EC" id="2.10.1.1" evidence="1"/>
<keyword evidence="1" id="KW-0808">Transferase</keyword>
<dbReference type="EMBL" id="JBHSQN010000002">
    <property type="protein sequence ID" value="MFC6010449.1"/>
    <property type="molecule type" value="Genomic_DNA"/>
</dbReference>
<keyword evidence="1" id="KW-0479">Metal-binding</keyword>
<dbReference type="SUPFAM" id="SSF63882">
    <property type="entry name" value="MoeA N-terminal region -like"/>
    <property type="match status" value="1"/>
</dbReference>